<sequence>MGQPGQSLTGELETGEVEPGKPRSSKPHKARRATCEFFCRLGAYYPASSLFFFFLLDFVDISPTTFLRQPHFQSSGRANARNPDTHTIPNFP</sequence>
<gene>
    <name evidence="2" type="ORF">FMAN_07572</name>
</gene>
<feature type="region of interest" description="Disordered" evidence="1">
    <location>
        <begin position="72"/>
        <end position="92"/>
    </location>
</feature>
<evidence type="ECO:0000313" key="2">
    <source>
        <dbReference type="EMBL" id="CVK92692.1"/>
    </source>
</evidence>
<evidence type="ECO:0000313" key="3">
    <source>
        <dbReference type="Proteomes" id="UP000184255"/>
    </source>
</evidence>
<feature type="region of interest" description="Disordered" evidence="1">
    <location>
        <begin position="1"/>
        <end position="31"/>
    </location>
</feature>
<organism evidence="2 3">
    <name type="scientific">Fusarium mangiferae</name>
    <name type="common">Mango malformation disease fungus</name>
    <dbReference type="NCBI Taxonomy" id="192010"/>
    <lineage>
        <taxon>Eukaryota</taxon>
        <taxon>Fungi</taxon>
        <taxon>Dikarya</taxon>
        <taxon>Ascomycota</taxon>
        <taxon>Pezizomycotina</taxon>
        <taxon>Sordariomycetes</taxon>
        <taxon>Hypocreomycetidae</taxon>
        <taxon>Hypocreales</taxon>
        <taxon>Nectriaceae</taxon>
        <taxon>Fusarium</taxon>
        <taxon>Fusarium fujikuroi species complex</taxon>
    </lineage>
</organism>
<dbReference type="EMBL" id="FCQH01000005">
    <property type="protein sequence ID" value="CVK92692.1"/>
    <property type="molecule type" value="Genomic_DNA"/>
</dbReference>
<accession>A0A1L7T7I6</accession>
<keyword evidence="3" id="KW-1185">Reference proteome</keyword>
<reference evidence="3" key="1">
    <citation type="journal article" date="2016" name="Genome Biol. Evol.">
        <title>Comparative 'omics' of the Fusarium fujikuroi species complex highlights differences in genetic potential and metabolite synthesis.</title>
        <authorList>
            <person name="Niehaus E.-M."/>
            <person name="Muensterkoetter M."/>
            <person name="Proctor R.H."/>
            <person name="Brown D.W."/>
            <person name="Sharon A."/>
            <person name="Idan Y."/>
            <person name="Oren-Young L."/>
            <person name="Sieber C.M."/>
            <person name="Novak O."/>
            <person name="Pencik A."/>
            <person name="Tarkowska D."/>
            <person name="Hromadova K."/>
            <person name="Freeman S."/>
            <person name="Maymon M."/>
            <person name="Elazar M."/>
            <person name="Youssef S.A."/>
            <person name="El-Shabrawy E.S.M."/>
            <person name="Shalaby A.B.A."/>
            <person name="Houterman P."/>
            <person name="Brock N.L."/>
            <person name="Burkhardt I."/>
            <person name="Tsavkelova E.A."/>
            <person name="Dickschat J.S."/>
            <person name="Galuszka P."/>
            <person name="Gueldener U."/>
            <person name="Tudzynski B."/>
        </authorList>
    </citation>
    <scope>NUCLEOTIDE SEQUENCE [LARGE SCALE GENOMIC DNA]</scope>
    <source>
        <strain evidence="3">MRC7560</strain>
    </source>
</reference>
<dbReference type="Proteomes" id="UP000184255">
    <property type="component" value="Unassembled WGS sequence"/>
</dbReference>
<dbReference type="AlphaFoldDB" id="A0A1L7T7I6"/>
<protein>
    <submittedName>
        <fullName evidence="2">Uncharacterized protein</fullName>
    </submittedName>
</protein>
<dbReference type="GeneID" id="65086833"/>
<dbReference type="VEuPathDB" id="FungiDB:FMAN_07572"/>
<comment type="caution">
    <text evidence="2">The sequence shown here is derived from an EMBL/GenBank/DDBJ whole genome shotgun (WGS) entry which is preliminary data.</text>
</comment>
<name>A0A1L7T7I6_FUSMA</name>
<proteinExistence type="predicted"/>
<dbReference type="RefSeq" id="XP_041681798.1">
    <property type="nucleotide sequence ID" value="XM_041831212.1"/>
</dbReference>
<evidence type="ECO:0000256" key="1">
    <source>
        <dbReference type="SAM" id="MobiDB-lite"/>
    </source>
</evidence>